<dbReference type="Gene3D" id="2.10.25.10">
    <property type="entry name" value="Laminin"/>
    <property type="match status" value="5"/>
</dbReference>
<proteinExistence type="predicted"/>
<dbReference type="PRINTS" id="PR00261">
    <property type="entry name" value="LDLRECEPTOR"/>
</dbReference>
<name>A0AAE0T4D2_9BIVA</name>
<feature type="chain" id="PRO_5041970861" description="SCO-spondin" evidence="8">
    <location>
        <begin position="31"/>
        <end position="2362"/>
    </location>
</feature>
<dbReference type="Pfam" id="PF08742">
    <property type="entry name" value="C8"/>
    <property type="match status" value="3"/>
</dbReference>
<feature type="domain" description="VWFD" evidence="10">
    <location>
        <begin position="1053"/>
        <end position="1224"/>
    </location>
</feature>
<dbReference type="GO" id="GO:0005615">
    <property type="term" value="C:extracellular space"/>
    <property type="evidence" value="ECO:0007669"/>
    <property type="project" value="TreeGrafter"/>
</dbReference>
<dbReference type="CDD" id="cd00112">
    <property type="entry name" value="LDLa"/>
    <property type="match status" value="5"/>
</dbReference>
<dbReference type="InterPro" id="IPR023415">
    <property type="entry name" value="LDLR_class-A_CS"/>
</dbReference>
<dbReference type="Pfam" id="PF00057">
    <property type="entry name" value="Ldl_recept_a"/>
    <property type="match status" value="4"/>
</dbReference>
<dbReference type="PANTHER" id="PTHR11339">
    <property type="entry name" value="EXTRACELLULAR MATRIX GLYCOPROTEIN RELATED"/>
    <property type="match status" value="1"/>
</dbReference>
<feature type="disulfide bond" evidence="5">
    <location>
        <begin position="121"/>
        <end position="131"/>
    </location>
</feature>
<feature type="disulfide bond" evidence="6">
    <location>
        <begin position="1570"/>
        <end position="1585"/>
    </location>
</feature>
<feature type="compositionally biased region" description="Low complexity" evidence="7">
    <location>
        <begin position="1802"/>
        <end position="1836"/>
    </location>
</feature>
<dbReference type="GO" id="GO:0031012">
    <property type="term" value="C:extracellular matrix"/>
    <property type="evidence" value="ECO:0007669"/>
    <property type="project" value="TreeGrafter"/>
</dbReference>
<evidence type="ECO:0000256" key="7">
    <source>
        <dbReference type="SAM" id="MobiDB-lite"/>
    </source>
</evidence>
<dbReference type="Gene3D" id="4.10.400.10">
    <property type="entry name" value="Low-density Lipoprotein Receptor"/>
    <property type="match status" value="4"/>
</dbReference>
<dbReference type="InterPro" id="IPR036084">
    <property type="entry name" value="Ser_inhib-like_sf"/>
</dbReference>
<dbReference type="SMART" id="SM00216">
    <property type="entry name" value="VWD"/>
    <property type="match status" value="3"/>
</dbReference>
<keyword evidence="12" id="KW-1185">Reference proteome</keyword>
<feature type="disulfide bond" evidence="6">
    <location>
        <begin position="2090"/>
        <end position="2105"/>
    </location>
</feature>
<feature type="disulfide bond" evidence="6">
    <location>
        <begin position="1444"/>
        <end position="1459"/>
    </location>
</feature>
<dbReference type="SUPFAM" id="SSF57424">
    <property type="entry name" value="LDL receptor-like module"/>
    <property type="match status" value="6"/>
</dbReference>
<dbReference type="Pfam" id="PF00094">
    <property type="entry name" value="VWD"/>
    <property type="match status" value="3"/>
</dbReference>
<organism evidence="11 12">
    <name type="scientific">Potamilus streckersoni</name>
    <dbReference type="NCBI Taxonomy" id="2493646"/>
    <lineage>
        <taxon>Eukaryota</taxon>
        <taxon>Metazoa</taxon>
        <taxon>Spiralia</taxon>
        <taxon>Lophotrochozoa</taxon>
        <taxon>Mollusca</taxon>
        <taxon>Bivalvia</taxon>
        <taxon>Autobranchia</taxon>
        <taxon>Heteroconchia</taxon>
        <taxon>Palaeoheterodonta</taxon>
        <taxon>Unionida</taxon>
        <taxon>Unionoidea</taxon>
        <taxon>Unionidae</taxon>
        <taxon>Ambleminae</taxon>
        <taxon>Lampsilini</taxon>
        <taxon>Potamilus</taxon>
    </lineage>
</organism>
<sequence>MAGPKSLYLRLTTWIFIAATTTWTIQKAAASSNFCTTMVTERLESVALCREFMIKSMDGWTLDKVASGLGNLTSSEINQMLTNTIQTNSTMQCTFQRMVEKVKNDTCCPGWEGVICDRAICNPKCGSNGICVGPSQCLCMENYGGITCEENWKAIELNSNLQYCYQAKDCYGPFLDLGIGSQLVEKVACCEGSGNSWGSGNTCYKCQEHKAIAYTVVNNLPYRTCANFGDSHYRTFDGVQYQYGGTCYYNLASDSQKGWRIDMKVINCSSCLTCRKRLTIQAYIGEQEVVLEAGIAYVNGMALDLVEGIAVQVGGMSIVRQGDFLMVETRGGDLKLKADERSSVYVTVKKDSGFMTNGLCGNNNGNSTDDYGGLPNEVAFGNSLMIPEADTICPTAGMVPEYCDTPEKVTTASQACYLLLSSMFTSCHSKLPPYSWHRMCKNAYCKATTDEERAFVTCSMFEAYGRECSISGVYVAWRSSNFCPKNCTDGKVYVDNMPSCPRTCSALHYVMPDECYTNIVSGCDCPTGTFLQEGECVTAQECKCYYNGQSYMDGQTTKMKCNTCTCKMGRWDCTRNKCSSTCNVLGVNNVQTFDGEEYSFNTGDSPCSFKLIEPSGSVDPSDLHSSLSLTMFSGPCHSNLDAQCILSVELIVQGVNVKIVDKTVSINSQPQTLPYSSDIVYVKEATSNFILIQAFGVQIMVDSSQRIYISLTPYFENKVQGLCGYFNYRKDDDLLANGVPEPDTASFVYYYSDTNCYRKQDYIPNDVPSNEIIQARDACQHITDSSLFGACFSYVDPLYYFLRCVEEVTSSPVGDTTGICTMTSAYARICAMKGVIVDWIHYADFATKCSEMSTCQGGTVYVECASPCSGHCRDLTLGNNQCEEGCIPGCVCGNNMYLTDDGVDSICVLMANCTCYDSSTATVYGPGASLDKQCETCMCENGRWNCTPVQGDCIDRVVCPLNLVYMEGTRKCLETCDSYVTNSTCLRSSTYSGCLCPDGLVQSINGSCVQPDKCPCSYAGDYYNPGETIKLSCTEYICQDRRWKMLEQTDCPSTCWTSGATHYKTFDGNTFSFEAAACDYTMVQSIDKSLEITVRNIPCYSSGLICTKSVTVKINGSPISLVRGKDTVIGNTTLTSGNEYFTKNLMLFNSGMWINVVAPDLGIAIQYDEGTRLYIHLGGQWSGKVAGLCGNFDGDIENDLISREGSASTLTDFFNSFRTPESCPIVTDISSTISTDPCKGNEIRRPWAEEQCSVIKNDTGIFGDCVQQVTDSVLDMYYISCMSDACSCDRGGDCECLCTAIANFAEYCSSQKGICIKWRNQHLCPIQCEFSTEYQACGNPCPQTCQNIGEEPQSYCKATYPVEGCFCPDGFVREGKGCVPANNCPCYKDGIQYMPGTTITYNCINCTCTSGQWSCTNSTDCIPCTDKEFMCINNRDCISLNLTCDGALHCQDGSDEINCTYTCPLNMYMCTSTGQCISNAFICDRDEDCEDGSDEWNCVTTCSNNEFACESGRCIDGSYVCDDEFDCGPMDFSDESRCATTTPVVTTPCPDDNTTWCGIDGDCMPTTKLCDGHDDCGDGSDEMNCTTTVRSSTTAQTTTVSSSATTTMLQTTTPTVTTNATTTQYSTSTTATTTQYSTTPSVTSTPSTTILTTTGIICDLTDIMQEPALIIGDNVNLVIHRQNQFPQTISARTEILNALSSNPLVIQGPFTPGDTIDIELHFSQPLLFVENVLVVSGDVAHIEVYNETGRLVKTVPGQSPTSIQTSEVTGLIIQIVFHVEQQNFTVQLVIFACIEAQTTVTTPTSTTHQPRTTATTSSTSPTTTFTGTTTSPVTTTRNPICNETMINRTTYENYNIALNASGFESVNGSDAWKGTSPSGLTMLPDERKGELVIDFKAVPGNVMVTQIKFTVQNIKRIEVTTTFTKIITIVNTEQETFITLEYPEGSISEQIILIFESDQNSSMMGVISRLQILTCFEQIRSSTTASSTVSTTTLVTSPTTTEIPTIITTKLTCQSGMFPCHDGLKCARYCDKILECSYGEDEMDCTTKAPTTTATTTVTHTTTAFTTTKPPCDEFECVDSGKCILKQYKCDNKSDCEDSSDEDNCEYTTKEFTTPTLSPTTPTAPTTTTIRSTTEVPTTTSAPTATTYSPTTTAVPTTTMVPTTTTAPTTTVSRTTTTQVPTTTAPTSTTIQTTTTTPTTTAAPTTTTEGPTTTLAPTTTGTAPGSTPTVTFPTTPPVETTISPPTTPGSTSTTIPVCALTNGMDSPSMIPSSNVNVSVNGHVTLMAFEEIDHLRPSETQALHIGGIPIDEVEIQVDINGKYVQSVSVPQYMTNNIKEIRVSVWTSGSVDFNPPVVIFWKTT</sequence>
<dbReference type="PROSITE" id="PS50068">
    <property type="entry name" value="LDLRA_2"/>
    <property type="match status" value="5"/>
</dbReference>
<keyword evidence="5" id="KW-0245">EGF-like domain</keyword>
<feature type="disulfide bond" evidence="6">
    <location>
        <begin position="1502"/>
        <end position="1514"/>
    </location>
</feature>
<dbReference type="InterPro" id="IPR014853">
    <property type="entry name" value="VWF/SSPO/ZAN-like_Cys-rich_dom"/>
</dbReference>
<feature type="domain" description="VWFD" evidence="10">
    <location>
        <begin position="223"/>
        <end position="394"/>
    </location>
</feature>
<feature type="domain" description="EGF-like" evidence="9">
    <location>
        <begin position="117"/>
        <end position="149"/>
    </location>
</feature>
<dbReference type="Gene3D" id="2.40.128.620">
    <property type="match status" value="1"/>
</dbReference>
<dbReference type="SMART" id="SM00192">
    <property type="entry name" value="LDLa"/>
    <property type="match status" value="6"/>
</dbReference>
<dbReference type="InterPro" id="IPR002919">
    <property type="entry name" value="TIL_dom"/>
</dbReference>
<dbReference type="SMART" id="SM00215">
    <property type="entry name" value="VWC_out"/>
    <property type="match status" value="2"/>
</dbReference>
<evidence type="ECO:0000313" key="11">
    <source>
        <dbReference type="EMBL" id="KAK3603590.1"/>
    </source>
</evidence>
<feature type="region of interest" description="Disordered" evidence="7">
    <location>
        <begin position="2113"/>
        <end position="2252"/>
    </location>
</feature>
<dbReference type="PROSITE" id="PS00022">
    <property type="entry name" value="EGF_1"/>
    <property type="match status" value="1"/>
</dbReference>
<feature type="disulfide bond" evidence="6">
    <location>
        <begin position="1483"/>
        <end position="1498"/>
    </location>
</feature>
<dbReference type="Pfam" id="PF01826">
    <property type="entry name" value="TIL"/>
    <property type="match status" value="4"/>
</dbReference>
<gene>
    <name evidence="11" type="ORF">CHS0354_017305</name>
</gene>
<keyword evidence="1" id="KW-0677">Repeat</keyword>
<dbReference type="SMART" id="SM00832">
    <property type="entry name" value="C8"/>
    <property type="match status" value="3"/>
</dbReference>
<dbReference type="PANTHER" id="PTHR11339:SF386">
    <property type="entry name" value="HEMOLECTIN, ISOFORM A"/>
    <property type="match status" value="1"/>
</dbReference>
<dbReference type="GO" id="GO:0007155">
    <property type="term" value="P:cell adhesion"/>
    <property type="evidence" value="ECO:0007669"/>
    <property type="project" value="UniProtKB-KW"/>
</dbReference>
<evidence type="ECO:0000259" key="10">
    <source>
        <dbReference type="PROSITE" id="PS51233"/>
    </source>
</evidence>
<feature type="domain" description="VWFD" evidence="10">
    <location>
        <begin position="580"/>
        <end position="757"/>
    </location>
</feature>
<dbReference type="CDD" id="cd19941">
    <property type="entry name" value="TIL"/>
    <property type="match status" value="4"/>
</dbReference>
<dbReference type="PROSITE" id="PS01209">
    <property type="entry name" value="LDLRA_1"/>
    <property type="match status" value="3"/>
</dbReference>
<evidence type="ECO:0000256" key="5">
    <source>
        <dbReference type="PROSITE-ProRule" id="PRU00076"/>
    </source>
</evidence>
<evidence type="ECO:0000256" key="8">
    <source>
        <dbReference type="SAM" id="SignalP"/>
    </source>
</evidence>
<reference evidence="11" key="2">
    <citation type="journal article" date="2021" name="Genome Biol. Evol.">
        <title>Developing a high-quality reference genome for a parasitic bivalve with doubly uniparental inheritance (Bivalvia: Unionida).</title>
        <authorList>
            <person name="Smith C.H."/>
        </authorList>
    </citation>
    <scope>NUCLEOTIDE SEQUENCE</scope>
    <source>
        <strain evidence="11">CHS0354</strain>
        <tissue evidence="11">Mantle</tissue>
    </source>
</reference>
<accession>A0AAE0T4D2</accession>
<evidence type="ECO:0000256" key="6">
    <source>
        <dbReference type="PROSITE-ProRule" id="PRU00124"/>
    </source>
</evidence>
<protein>
    <recommendedName>
        <fullName evidence="13">SCO-spondin</fullName>
    </recommendedName>
</protein>
<keyword evidence="8" id="KW-0732">Signal</keyword>
<dbReference type="SUPFAM" id="SSF57567">
    <property type="entry name" value="Serine protease inhibitors"/>
    <property type="match status" value="4"/>
</dbReference>
<feature type="region of interest" description="Disordered" evidence="7">
    <location>
        <begin position="1802"/>
        <end position="1838"/>
    </location>
</feature>
<dbReference type="PROSITE" id="PS51233">
    <property type="entry name" value="VWFD"/>
    <property type="match status" value="3"/>
</dbReference>
<evidence type="ECO:0000256" key="2">
    <source>
        <dbReference type="ARBA" id="ARBA00022889"/>
    </source>
</evidence>
<keyword evidence="4" id="KW-0325">Glycoprotein</keyword>
<dbReference type="Proteomes" id="UP001195483">
    <property type="component" value="Unassembled WGS sequence"/>
</dbReference>
<dbReference type="InterPro" id="IPR036055">
    <property type="entry name" value="LDL_receptor-like_sf"/>
</dbReference>
<evidence type="ECO:0000256" key="4">
    <source>
        <dbReference type="ARBA" id="ARBA00023180"/>
    </source>
</evidence>
<evidence type="ECO:0000313" key="12">
    <source>
        <dbReference type="Proteomes" id="UP001195483"/>
    </source>
</evidence>
<dbReference type="InterPro" id="IPR050780">
    <property type="entry name" value="Mucin_vWF_Thrombospondin_sf"/>
</dbReference>
<evidence type="ECO:0000256" key="3">
    <source>
        <dbReference type="ARBA" id="ARBA00023157"/>
    </source>
</evidence>
<comment type="caution">
    <text evidence="11">The sequence shown here is derived from an EMBL/GenBank/DDBJ whole genome shotgun (WGS) entry which is preliminary data.</text>
</comment>
<evidence type="ECO:0000256" key="1">
    <source>
        <dbReference type="ARBA" id="ARBA00022737"/>
    </source>
</evidence>
<dbReference type="EMBL" id="JAEAOA010001069">
    <property type="protein sequence ID" value="KAK3603590.1"/>
    <property type="molecule type" value="Genomic_DNA"/>
</dbReference>
<feature type="disulfide bond" evidence="5">
    <location>
        <begin position="139"/>
        <end position="148"/>
    </location>
</feature>
<keyword evidence="2" id="KW-0130">Cell adhesion</keyword>
<evidence type="ECO:0008006" key="13">
    <source>
        <dbReference type="Google" id="ProtNLM"/>
    </source>
</evidence>
<evidence type="ECO:0000259" key="9">
    <source>
        <dbReference type="PROSITE" id="PS50026"/>
    </source>
</evidence>
<feature type="signal peptide" evidence="8">
    <location>
        <begin position="1"/>
        <end position="30"/>
    </location>
</feature>
<reference evidence="11" key="1">
    <citation type="journal article" date="2021" name="Genome Biol. Evol.">
        <title>A High-Quality Reference Genome for a Parasitic Bivalve with Doubly Uniparental Inheritance (Bivalvia: Unionida).</title>
        <authorList>
            <person name="Smith C.H."/>
        </authorList>
    </citation>
    <scope>NUCLEOTIDE SEQUENCE</scope>
    <source>
        <strain evidence="11">CHS0354</strain>
    </source>
</reference>
<dbReference type="InterPro" id="IPR001007">
    <property type="entry name" value="VWF_dom"/>
</dbReference>
<reference evidence="11" key="3">
    <citation type="submission" date="2023-05" db="EMBL/GenBank/DDBJ databases">
        <authorList>
            <person name="Smith C.H."/>
        </authorList>
    </citation>
    <scope>NUCLEOTIDE SEQUENCE</scope>
    <source>
        <strain evidence="11">CHS0354</strain>
        <tissue evidence="11">Mantle</tissue>
    </source>
</reference>
<keyword evidence="3 5" id="KW-1015">Disulfide bond</keyword>
<dbReference type="InterPro" id="IPR002172">
    <property type="entry name" value="LDrepeatLR_classA_rpt"/>
</dbReference>
<dbReference type="InterPro" id="IPR000742">
    <property type="entry name" value="EGF"/>
</dbReference>
<dbReference type="Pfam" id="PF23244">
    <property type="entry name" value="VWF"/>
    <property type="match status" value="1"/>
</dbReference>
<feature type="disulfide bond" evidence="6">
    <location>
        <begin position="1509"/>
        <end position="1527"/>
    </location>
</feature>
<dbReference type="InterPro" id="IPR001846">
    <property type="entry name" value="VWF_type-D"/>
</dbReference>
<comment type="caution">
    <text evidence="5">Lacks conserved residue(s) required for the propagation of feature annotation.</text>
</comment>
<dbReference type="PROSITE" id="PS50026">
    <property type="entry name" value="EGF_3"/>
    <property type="match status" value="1"/>
</dbReference>